<evidence type="ECO:0000256" key="1">
    <source>
        <dbReference type="SAM" id="SignalP"/>
    </source>
</evidence>
<evidence type="ECO:0008006" key="4">
    <source>
        <dbReference type="Google" id="ProtNLM"/>
    </source>
</evidence>
<name>A0A1X7BVW4_9RHOB</name>
<dbReference type="Proteomes" id="UP000193224">
    <property type="component" value="Unassembled WGS sequence"/>
</dbReference>
<dbReference type="InterPro" id="IPR019225">
    <property type="entry name" value="DUF2155"/>
</dbReference>
<sequence>MKPWGLAALVLAGMSGAATSQELVAKGSGAVLRGLDKIDGDIVDMTLANGEAAKIGRLSVELRECRYPQGTAADAYAFLTIRDVSNQDIMFDGWMIASSPALNALEHPRYDVWVLSCKSE</sequence>
<reference evidence="2 3" key="1">
    <citation type="submission" date="2017-03" db="EMBL/GenBank/DDBJ databases">
        <authorList>
            <person name="Afonso C.L."/>
            <person name="Miller P.J."/>
            <person name="Scott M.A."/>
            <person name="Spackman E."/>
            <person name="Goraichik I."/>
            <person name="Dimitrov K.M."/>
            <person name="Suarez D.L."/>
            <person name="Swayne D.E."/>
        </authorList>
    </citation>
    <scope>NUCLEOTIDE SEQUENCE [LARGE SCALE GENOMIC DNA]</scope>
    <source>
        <strain evidence="2 3">CECT 7745</strain>
    </source>
</reference>
<proteinExistence type="predicted"/>
<dbReference type="AlphaFoldDB" id="A0A1X7BVW4"/>
<protein>
    <recommendedName>
        <fullName evidence="4">DUF2155 domain-containing protein</fullName>
    </recommendedName>
</protein>
<gene>
    <name evidence="2" type="ORF">ROA7745_03627</name>
</gene>
<organism evidence="2 3">
    <name type="scientific">Roseovarius aestuarii</name>
    <dbReference type="NCBI Taxonomy" id="475083"/>
    <lineage>
        <taxon>Bacteria</taxon>
        <taxon>Pseudomonadati</taxon>
        <taxon>Pseudomonadota</taxon>
        <taxon>Alphaproteobacteria</taxon>
        <taxon>Rhodobacterales</taxon>
        <taxon>Roseobacteraceae</taxon>
        <taxon>Roseovarius</taxon>
    </lineage>
</organism>
<keyword evidence="3" id="KW-1185">Reference proteome</keyword>
<feature type="chain" id="PRO_5012462730" description="DUF2155 domain-containing protein" evidence="1">
    <location>
        <begin position="21"/>
        <end position="120"/>
    </location>
</feature>
<dbReference type="RefSeq" id="WP_085801696.1">
    <property type="nucleotide sequence ID" value="NZ_FWXB01000016.1"/>
</dbReference>
<keyword evidence="1" id="KW-0732">Signal</keyword>
<feature type="signal peptide" evidence="1">
    <location>
        <begin position="1"/>
        <end position="20"/>
    </location>
</feature>
<dbReference type="Pfam" id="PF09923">
    <property type="entry name" value="DUF2155"/>
    <property type="match status" value="1"/>
</dbReference>
<evidence type="ECO:0000313" key="2">
    <source>
        <dbReference type="EMBL" id="SMC13768.1"/>
    </source>
</evidence>
<dbReference type="EMBL" id="FWXB01000016">
    <property type="protein sequence ID" value="SMC13768.1"/>
    <property type="molecule type" value="Genomic_DNA"/>
</dbReference>
<evidence type="ECO:0000313" key="3">
    <source>
        <dbReference type="Proteomes" id="UP000193224"/>
    </source>
</evidence>
<accession>A0A1X7BVW4</accession>
<dbReference type="OrthoDB" id="9810376at2"/>